<sequence length="101" mass="11360">MKTSGGLWRASWTVLRFGGVQSSKNSAIVRVGHLAFAGRCCCFRLCLNRLLNLGRGVKALLKLSECTDVIFGGLNPIRVFYWNGAHCLLHWCITMYIVLWL</sequence>
<evidence type="ECO:0000313" key="1">
    <source>
        <dbReference type="EMBL" id="MBA4647040.1"/>
    </source>
</evidence>
<name>A0A7C9DMI7_OPUST</name>
<proteinExistence type="predicted"/>
<accession>A0A7C9DMI7</accession>
<reference evidence="1" key="2">
    <citation type="submission" date="2020-07" db="EMBL/GenBank/DDBJ databases">
        <authorList>
            <person name="Vera ALvarez R."/>
            <person name="Arias-Moreno D.M."/>
            <person name="Jimenez-Jacinto V."/>
            <person name="Jimenez-Bremont J.F."/>
            <person name="Swaminathan K."/>
            <person name="Moose S.P."/>
            <person name="Guerrero-Gonzalez M.L."/>
            <person name="Marino-Ramirez L."/>
            <person name="Landsman D."/>
            <person name="Rodriguez-Kessler M."/>
            <person name="Delgado-Sanchez P."/>
        </authorList>
    </citation>
    <scope>NUCLEOTIDE SEQUENCE</scope>
    <source>
        <tissue evidence="1">Cladode</tissue>
    </source>
</reference>
<organism evidence="1">
    <name type="scientific">Opuntia streptacantha</name>
    <name type="common">Prickly pear cactus</name>
    <name type="synonym">Opuntia cardona</name>
    <dbReference type="NCBI Taxonomy" id="393608"/>
    <lineage>
        <taxon>Eukaryota</taxon>
        <taxon>Viridiplantae</taxon>
        <taxon>Streptophyta</taxon>
        <taxon>Embryophyta</taxon>
        <taxon>Tracheophyta</taxon>
        <taxon>Spermatophyta</taxon>
        <taxon>Magnoliopsida</taxon>
        <taxon>eudicotyledons</taxon>
        <taxon>Gunneridae</taxon>
        <taxon>Pentapetalae</taxon>
        <taxon>Caryophyllales</taxon>
        <taxon>Cactineae</taxon>
        <taxon>Cactaceae</taxon>
        <taxon>Opuntioideae</taxon>
        <taxon>Opuntia</taxon>
    </lineage>
</organism>
<reference evidence="1" key="1">
    <citation type="journal article" date="2013" name="J. Plant Res.">
        <title>Effect of fungi and light on seed germination of three Opuntia species from semiarid lands of central Mexico.</title>
        <authorList>
            <person name="Delgado-Sanchez P."/>
            <person name="Jimenez-Bremont J.F."/>
            <person name="Guerrero-Gonzalez Mde L."/>
            <person name="Flores J."/>
        </authorList>
    </citation>
    <scope>NUCLEOTIDE SEQUENCE</scope>
    <source>
        <tissue evidence="1">Cladode</tissue>
    </source>
</reference>
<dbReference type="EMBL" id="GISG01149021">
    <property type="protein sequence ID" value="MBA4647040.1"/>
    <property type="molecule type" value="Transcribed_RNA"/>
</dbReference>
<dbReference type="AlphaFoldDB" id="A0A7C9DMI7"/>
<protein>
    <submittedName>
        <fullName evidence="1">Uncharacterized protein</fullName>
    </submittedName>
</protein>